<dbReference type="InterPro" id="IPR035948">
    <property type="entry name" value="YwqG-like_sf"/>
</dbReference>
<evidence type="ECO:0000313" key="1">
    <source>
        <dbReference type="EMBL" id="MDN4495464.1"/>
    </source>
</evidence>
<dbReference type="Pfam" id="PF09234">
    <property type="entry name" value="DUF1963"/>
    <property type="match status" value="1"/>
</dbReference>
<organism evidence="1 2">
    <name type="scientific">Ureibacillus aquaedulcis</name>
    <dbReference type="NCBI Taxonomy" id="3058421"/>
    <lineage>
        <taxon>Bacteria</taxon>
        <taxon>Bacillati</taxon>
        <taxon>Bacillota</taxon>
        <taxon>Bacilli</taxon>
        <taxon>Bacillales</taxon>
        <taxon>Caryophanaceae</taxon>
        <taxon>Ureibacillus</taxon>
    </lineage>
</organism>
<keyword evidence="2" id="KW-1185">Reference proteome</keyword>
<dbReference type="Proteomes" id="UP001172743">
    <property type="component" value="Unassembled WGS sequence"/>
</dbReference>
<dbReference type="InterPro" id="IPR015315">
    <property type="entry name" value="DUF1963"/>
</dbReference>
<gene>
    <name evidence="1" type="ORF">QYB95_18090</name>
</gene>
<dbReference type="EMBL" id="JAUHTQ010000022">
    <property type="protein sequence ID" value="MDN4495464.1"/>
    <property type="molecule type" value="Genomic_DNA"/>
</dbReference>
<sequence length="267" mass="31266">MQTDKSIYLPRHLEGFRNKIESSVVSSLWITPSAGNPSLTDSKFAGYPYLPKSHLYPKDSNSESMALLAQINFEQLPSNPLFPNKGLLQFFISNKFNQPIEKKVELLFQHDFKVRYFPKRLNDNKHTHSFSYSEQSGCFPIQKERKLEFTPKHEPVSASDYRMEELLQISNHESEFISEDERTFEDIYFENFLAAEHKLGGYPYFIEYDTRKNSNFLKRFDTLLLQIVSNDEQGIMYGDSGVLKFFINQHALRNLDFSSVYFIAEQF</sequence>
<dbReference type="SUPFAM" id="SSF103032">
    <property type="entry name" value="Hypothetical protein YwqG"/>
    <property type="match status" value="1"/>
</dbReference>
<name>A0ABT8GW69_9BACL</name>
<accession>A0ABT8GW69</accession>
<dbReference type="RefSeq" id="WP_301139773.1">
    <property type="nucleotide sequence ID" value="NZ_JAUHTQ010000022.1"/>
</dbReference>
<protein>
    <submittedName>
        <fullName evidence="1">YwqG family protein</fullName>
    </submittedName>
</protein>
<comment type="caution">
    <text evidence="1">The sequence shown here is derived from an EMBL/GenBank/DDBJ whole genome shotgun (WGS) entry which is preliminary data.</text>
</comment>
<reference evidence="1" key="1">
    <citation type="submission" date="2023-07" db="EMBL/GenBank/DDBJ databases">
        <title>Ureibacillus sp. isolated from freshwater well.</title>
        <authorList>
            <person name="Kirdat K."/>
            <person name="Bhatt A."/>
            <person name="Teware R."/>
            <person name="Bhavsar Y."/>
            <person name="Yadav A."/>
        </authorList>
    </citation>
    <scope>NUCLEOTIDE SEQUENCE</scope>
    <source>
        <strain evidence="1">BA0131</strain>
    </source>
</reference>
<dbReference type="Gene3D" id="2.30.320.10">
    <property type="entry name" value="YwqG-like"/>
    <property type="match status" value="1"/>
</dbReference>
<proteinExistence type="predicted"/>
<dbReference type="PANTHER" id="PTHR36436">
    <property type="entry name" value="SLL5081 PROTEIN"/>
    <property type="match status" value="1"/>
</dbReference>
<dbReference type="PANTHER" id="PTHR36436:SF6">
    <property type="entry name" value="SLL5081 PROTEIN"/>
    <property type="match status" value="1"/>
</dbReference>
<evidence type="ECO:0000313" key="2">
    <source>
        <dbReference type="Proteomes" id="UP001172743"/>
    </source>
</evidence>